<evidence type="ECO:0000256" key="10">
    <source>
        <dbReference type="ARBA" id="ARBA00023242"/>
    </source>
</evidence>
<proteinExistence type="inferred from homology"/>
<organism evidence="14">
    <name type="scientific">Haemonchus placei</name>
    <name type="common">Barber's pole worm</name>
    <dbReference type="NCBI Taxonomy" id="6290"/>
    <lineage>
        <taxon>Eukaryota</taxon>
        <taxon>Metazoa</taxon>
        <taxon>Ecdysozoa</taxon>
        <taxon>Nematoda</taxon>
        <taxon>Chromadorea</taxon>
        <taxon>Rhabditida</taxon>
        <taxon>Rhabditina</taxon>
        <taxon>Rhabditomorpha</taxon>
        <taxon>Strongyloidea</taxon>
        <taxon>Trichostrongylidae</taxon>
        <taxon>Haemonchus</taxon>
    </lineage>
</organism>
<dbReference type="GO" id="GO:0051028">
    <property type="term" value="P:mRNA transport"/>
    <property type="evidence" value="ECO:0007669"/>
    <property type="project" value="UniProtKB-KW"/>
</dbReference>
<evidence type="ECO:0000256" key="6">
    <source>
        <dbReference type="ARBA" id="ARBA00022816"/>
    </source>
</evidence>
<evidence type="ECO:0000256" key="1">
    <source>
        <dbReference type="ARBA" id="ARBA00004567"/>
    </source>
</evidence>
<accession>A0A0N4VTZ4</accession>
<keyword evidence="10" id="KW-0539">Nucleus</keyword>
<dbReference type="WBParaSite" id="HPLM_0000076101-mRNA-1">
    <property type="protein sequence ID" value="HPLM_0000076101-mRNA-1"/>
    <property type="gene ID" value="HPLM_0000076101"/>
</dbReference>
<dbReference type="InterPro" id="IPR037665">
    <property type="entry name" value="Nucleoporin_S59-like"/>
</dbReference>
<evidence type="ECO:0000256" key="5">
    <source>
        <dbReference type="ARBA" id="ARBA00022448"/>
    </source>
</evidence>
<dbReference type="PANTHER" id="PTHR23198">
    <property type="entry name" value="NUCLEOPORIN"/>
    <property type="match status" value="1"/>
</dbReference>
<feature type="compositionally biased region" description="Polar residues" evidence="11">
    <location>
        <begin position="183"/>
        <end position="198"/>
    </location>
</feature>
<dbReference type="AlphaFoldDB" id="A0A0N4VTZ4"/>
<comment type="subcellular location">
    <subcellularLocation>
        <location evidence="2">Nucleus membrane</location>
        <topology evidence="2">Peripheral membrane protein</topology>
        <orientation evidence="2">Nucleoplasmic side</orientation>
    </subcellularLocation>
    <subcellularLocation>
        <location evidence="1">Nucleus</location>
        <location evidence="1">Nuclear pore complex</location>
    </subcellularLocation>
</comment>
<name>A0A0N4VTZ4_HAEPC</name>
<evidence type="ECO:0000256" key="7">
    <source>
        <dbReference type="ARBA" id="ARBA00022927"/>
    </source>
</evidence>
<keyword evidence="6" id="KW-0509">mRNA transport</keyword>
<evidence type="ECO:0000256" key="8">
    <source>
        <dbReference type="ARBA" id="ARBA00023010"/>
    </source>
</evidence>
<reference evidence="12 13" key="2">
    <citation type="submission" date="2018-11" db="EMBL/GenBank/DDBJ databases">
        <authorList>
            <consortium name="Pathogen Informatics"/>
        </authorList>
    </citation>
    <scope>NUCLEOTIDE SEQUENCE [LARGE SCALE GENOMIC DNA]</scope>
    <source>
        <strain evidence="12 13">MHpl1</strain>
    </source>
</reference>
<comment type="similarity">
    <text evidence="3">Belongs to the nucleoporin GLFG family.</text>
</comment>
<reference evidence="14" key="1">
    <citation type="submission" date="2017-02" db="UniProtKB">
        <authorList>
            <consortium name="WormBaseParasite"/>
        </authorList>
    </citation>
    <scope>IDENTIFICATION</scope>
</reference>
<evidence type="ECO:0000313" key="14">
    <source>
        <dbReference type="WBParaSite" id="HPLM_0000076101-mRNA-1"/>
    </source>
</evidence>
<dbReference type="InterPro" id="IPR025574">
    <property type="entry name" value="Nucleoporin_FG_rpt"/>
</dbReference>
<dbReference type="GO" id="GO:0008139">
    <property type="term" value="F:nuclear localization sequence binding"/>
    <property type="evidence" value="ECO:0007669"/>
    <property type="project" value="TreeGrafter"/>
</dbReference>
<dbReference type="EMBL" id="UZAF01000692">
    <property type="protein sequence ID" value="VDO06282.1"/>
    <property type="molecule type" value="Genomic_DNA"/>
</dbReference>
<keyword evidence="5" id="KW-0813">Transport</keyword>
<gene>
    <name evidence="12" type="ORF">HPLM_LOCUS762</name>
</gene>
<dbReference type="FunFam" id="1.10.10.2360:FF:000001">
    <property type="entry name" value="Nuclear pore complex protein Nup98-Nup96"/>
    <property type="match status" value="1"/>
</dbReference>
<evidence type="ECO:0000256" key="11">
    <source>
        <dbReference type="SAM" id="MobiDB-lite"/>
    </source>
</evidence>
<dbReference type="GO" id="GO:0006606">
    <property type="term" value="P:protein import into nucleus"/>
    <property type="evidence" value="ECO:0007669"/>
    <property type="project" value="TreeGrafter"/>
</dbReference>
<sequence length="511" mass="53013">MCLYSSGSLFGQNKPTTNLFGQQNTGTQGSLFGQKSTTSLFGQSTPAAGTSIFVHVTSMNCGFCILTWHNITELEITLSYLAASTVNGTTIKFEPLVSSDTMMKNGSQTTIQTKHMCITAMKAYEGKSIEELRIDDYIANRKTPSTSGGLFGSSTATNAGTSIFGSTPAKPSLFGSSTSTTSPFGATQGSTNTGGLFGSNTATTNTGSLFGKPAGTSAFSFGTPSNTTFGQTTTGSLFGNTQKPGGLFGSSTNTTGQLTNKTVVLGLGLFSSLACSVPTLGSKFVVFSRTCQSSMLLPGSVFGSQPAQQSTGLFGSTQPAQTSLFGANTANQQANTSKHGILLGIMDLCYFTILFVAFGAAAPTTINVPAAAPIVLGSDVNQAQVRFMLQSLISLRPVCEIQMALLDAQIAACPYGDSPLLKMGTVKDTDETPNPISTQRQLKFLAAKSAKSSPLNASMMNGSTGSASLNGSLISSKSSFLPIVPPKKQLTYVLCLLTHLSSLTVFKNSIG</sequence>
<evidence type="ECO:0000256" key="2">
    <source>
        <dbReference type="ARBA" id="ARBA00004620"/>
    </source>
</evidence>
<dbReference type="Pfam" id="PF13634">
    <property type="entry name" value="Nucleoporin_FG"/>
    <property type="match status" value="3"/>
</dbReference>
<feature type="region of interest" description="Disordered" evidence="11">
    <location>
        <begin position="174"/>
        <end position="198"/>
    </location>
</feature>
<dbReference type="Pfam" id="PF21240">
    <property type="entry name" value="Nup98_GLEBS"/>
    <property type="match status" value="1"/>
</dbReference>
<keyword evidence="13" id="KW-1185">Reference proteome</keyword>
<dbReference type="GO" id="GO:0000973">
    <property type="term" value="P:post-transcriptional tethering of RNA polymerase II gene DNA at nuclear periphery"/>
    <property type="evidence" value="ECO:0007669"/>
    <property type="project" value="TreeGrafter"/>
</dbReference>
<dbReference type="GO" id="GO:0006405">
    <property type="term" value="P:RNA export from nucleus"/>
    <property type="evidence" value="ECO:0007669"/>
    <property type="project" value="TreeGrafter"/>
</dbReference>
<dbReference type="GO" id="GO:0031965">
    <property type="term" value="C:nuclear membrane"/>
    <property type="evidence" value="ECO:0007669"/>
    <property type="project" value="UniProtKB-SubCell"/>
</dbReference>
<dbReference type="OrthoDB" id="5865002at2759"/>
<dbReference type="GO" id="GO:0017056">
    <property type="term" value="F:structural constituent of nuclear pore"/>
    <property type="evidence" value="ECO:0007669"/>
    <property type="project" value="TreeGrafter"/>
</dbReference>
<keyword evidence="7" id="KW-0653">Protein transport</keyword>
<dbReference type="GO" id="GO:0034398">
    <property type="term" value="P:telomere tethering at nuclear periphery"/>
    <property type="evidence" value="ECO:0007669"/>
    <property type="project" value="TreeGrafter"/>
</dbReference>
<evidence type="ECO:0000256" key="9">
    <source>
        <dbReference type="ARBA" id="ARBA00023132"/>
    </source>
</evidence>
<protein>
    <recommendedName>
        <fullName evidence="4">Nuclear pore complex protein Nup98-Nup96</fullName>
    </recommendedName>
</protein>
<dbReference type="GO" id="GO:0003723">
    <property type="term" value="F:RNA binding"/>
    <property type="evidence" value="ECO:0007669"/>
    <property type="project" value="TreeGrafter"/>
</dbReference>
<dbReference type="Gene3D" id="1.10.10.2360">
    <property type="match status" value="1"/>
</dbReference>
<evidence type="ECO:0000256" key="4">
    <source>
        <dbReference type="ARBA" id="ARBA00013472"/>
    </source>
</evidence>
<evidence type="ECO:0000313" key="12">
    <source>
        <dbReference type="EMBL" id="VDO06282.1"/>
    </source>
</evidence>
<dbReference type="STRING" id="6290.A0A0N4VTZ4"/>
<keyword evidence="9" id="KW-0906">Nuclear pore complex</keyword>
<dbReference type="Proteomes" id="UP000268014">
    <property type="component" value="Unassembled WGS sequence"/>
</dbReference>
<evidence type="ECO:0000256" key="3">
    <source>
        <dbReference type="ARBA" id="ARBA00008926"/>
    </source>
</evidence>
<evidence type="ECO:0000313" key="13">
    <source>
        <dbReference type="Proteomes" id="UP000268014"/>
    </source>
</evidence>
<dbReference type="GO" id="GO:0044614">
    <property type="term" value="C:nuclear pore cytoplasmic filaments"/>
    <property type="evidence" value="ECO:0007669"/>
    <property type="project" value="TreeGrafter"/>
</dbReference>
<keyword evidence="8" id="KW-0811">Translocation</keyword>
<dbReference type="PANTHER" id="PTHR23198:SF6">
    <property type="entry name" value="NUCLEAR PORE COMPLEX PROTEIN NUP98-NUP96"/>
    <property type="match status" value="1"/>
</dbReference>